<comment type="subcellular location">
    <subcellularLocation>
        <location evidence="1">Membrane</location>
        <topology evidence="1">Multi-pass membrane protein</topology>
    </subcellularLocation>
</comment>
<dbReference type="AlphaFoldDB" id="A0A1E4T9E3"/>
<dbReference type="PANTHER" id="PTHR11266:SF80">
    <property type="entry name" value="PEROXISOMAL MEMBRANE PROTEIN 2"/>
    <property type="match status" value="1"/>
</dbReference>
<keyword evidence="3 6" id="KW-0812">Transmembrane</keyword>
<evidence type="ECO:0000313" key="9">
    <source>
        <dbReference type="Proteomes" id="UP000095023"/>
    </source>
</evidence>
<feature type="chain" id="PRO_5009163135" evidence="7">
    <location>
        <begin position="19"/>
        <end position="175"/>
    </location>
</feature>
<feature type="signal peptide" evidence="7">
    <location>
        <begin position="1"/>
        <end position="18"/>
    </location>
</feature>
<proteinExistence type="inferred from homology"/>
<feature type="transmembrane region" description="Helical" evidence="6">
    <location>
        <begin position="28"/>
        <end position="52"/>
    </location>
</feature>
<dbReference type="PANTHER" id="PTHR11266">
    <property type="entry name" value="PEROXISOMAL MEMBRANE PROTEIN 2, PXMP2 MPV17"/>
    <property type="match status" value="1"/>
</dbReference>
<protein>
    <submittedName>
        <fullName evidence="8">Uncharacterized protein</fullName>
    </submittedName>
</protein>
<comment type="similarity">
    <text evidence="2 6">Belongs to the peroxisomal membrane protein PXMP2/4 family.</text>
</comment>
<evidence type="ECO:0000256" key="1">
    <source>
        <dbReference type="ARBA" id="ARBA00004141"/>
    </source>
</evidence>
<name>A0A1E4T9E3_9ASCO</name>
<keyword evidence="4 6" id="KW-1133">Transmembrane helix</keyword>
<keyword evidence="5 6" id="KW-0472">Membrane</keyword>
<dbReference type="GO" id="GO:0005778">
    <property type="term" value="C:peroxisomal membrane"/>
    <property type="evidence" value="ECO:0007669"/>
    <property type="project" value="TreeGrafter"/>
</dbReference>
<evidence type="ECO:0000256" key="5">
    <source>
        <dbReference type="ARBA" id="ARBA00023136"/>
    </source>
</evidence>
<dbReference type="InterPro" id="IPR007248">
    <property type="entry name" value="Mpv17_PMP22"/>
</dbReference>
<keyword evidence="9" id="KW-1185">Reference proteome</keyword>
<feature type="transmembrane region" description="Helical" evidence="6">
    <location>
        <begin position="154"/>
        <end position="172"/>
    </location>
</feature>
<dbReference type="Proteomes" id="UP000095023">
    <property type="component" value="Unassembled WGS sequence"/>
</dbReference>
<dbReference type="EMBL" id="KV453844">
    <property type="protein sequence ID" value="ODV88364.1"/>
    <property type="molecule type" value="Genomic_DNA"/>
</dbReference>
<accession>A0A1E4T9E3</accession>
<evidence type="ECO:0000256" key="6">
    <source>
        <dbReference type="RuleBase" id="RU363053"/>
    </source>
</evidence>
<organism evidence="8 9">
    <name type="scientific">Tortispora caseinolytica NRRL Y-17796</name>
    <dbReference type="NCBI Taxonomy" id="767744"/>
    <lineage>
        <taxon>Eukaryota</taxon>
        <taxon>Fungi</taxon>
        <taxon>Dikarya</taxon>
        <taxon>Ascomycota</taxon>
        <taxon>Saccharomycotina</taxon>
        <taxon>Trigonopsidomycetes</taxon>
        <taxon>Trigonopsidales</taxon>
        <taxon>Trigonopsidaceae</taxon>
        <taxon>Tortispora</taxon>
    </lineage>
</organism>
<evidence type="ECO:0000256" key="7">
    <source>
        <dbReference type="SAM" id="SignalP"/>
    </source>
</evidence>
<sequence>MIVLFLVVECGLMFAVSANFQTLHQAYPYAVTALVSSILAAISQLLNQLLFVHKFMPARTLKFHTWGTVNGIINKYWYDLITPLFPSIPLRVIIDQCIGTPVFNVLFLSFSALWENHNIPYTVRTKLRTTLTSAYIIWPLFSFVSFQFIPQHLIVPAAGIVGILWTLILSKITES</sequence>
<gene>
    <name evidence="8" type="ORF">CANCADRAFT_29692</name>
</gene>
<evidence type="ECO:0000256" key="4">
    <source>
        <dbReference type="ARBA" id="ARBA00022989"/>
    </source>
</evidence>
<dbReference type="OrthoDB" id="10267969at2759"/>
<reference evidence="9" key="1">
    <citation type="submission" date="2016-02" db="EMBL/GenBank/DDBJ databases">
        <title>Comparative genomics of biotechnologically important yeasts.</title>
        <authorList>
            <consortium name="DOE Joint Genome Institute"/>
            <person name="Riley R."/>
            <person name="Haridas S."/>
            <person name="Wolfe K.H."/>
            <person name="Lopes M.R."/>
            <person name="Hittinger C.T."/>
            <person name="Goker M."/>
            <person name="Salamov A."/>
            <person name="Wisecaver J."/>
            <person name="Long T.M."/>
            <person name="Aerts A.L."/>
            <person name="Barry K."/>
            <person name="Choi C."/>
            <person name="Clum A."/>
            <person name="Coughlan A.Y."/>
            <person name="Deshpande S."/>
            <person name="Douglass A.P."/>
            <person name="Hanson S.J."/>
            <person name="Klenk H.-P."/>
            <person name="Labutti K."/>
            <person name="Lapidus A."/>
            <person name="Lindquist E."/>
            <person name="Lipzen A."/>
            <person name="Meier-Kolthoff J.P."/>
            <person name="Ohm R.A."/>
            <person name="Otillar R.P."/>
            <person name="Pangilinan J."/>
            <person name="Peng Y."/>
            <person name="Rokas A."/>
            <person name="Rosa C.A."/>
            <person name="Scheuner C."/>
            <person name="Sibirny A.A."/>
            <person name="Slot J.C."/>
            <person name="Stielow J.B."/>
            <person name="Sun H."/>
            <person name="Kurtzman C.P."/>
            <person name="Blackwell M."/>
            <person name="Jeffries T.W."/>
            <person name="Grigoriev I.V."/>
        </authorList>
    </citation>
    <scope>NUCLEOTIDE SEQUENCE [LARGE SCALE GENOMIC DNA]</scope>
    <source>
        <strain evidence="9">NRRL Y-17796</strain>
    </source>
</reference>
<evidence type="ECO:0000256" key="2">
    <source>
        <dbReference type="ARBA" id="ARBA00006824"/>
    </source>
</evidence>
<evidence type="ECO:0000313" key="8">
    <source>
        <dbReference type="EMBL" id="ODV88364.1"/>
    </source>
</evidence>
<dbReference type="Pfam" id="PF04117">
    <property type="entry name" value="Mpv17_PMP22"/>
    <property type="match status" value="1"/>
</dbReference>
<evidence type="ECO:0000256" key="3">
    <source>
        <dbReference type="ARBA" id="ARBA00022692"/>
    </source>
</evidence>
<keyword evidence="7" id="KW-0732">Signal</keyword>
<feature type="transmembrane region" description="Helical" evidence="6">
    <location>
        <begin position="130"/>
        <end position="148"/>
    </location>
</feature>